<dbReference type="GO" id="GO:0016020">
    <property type="term" value="C:membrane"/>
    <property type="evidence" value="ECO:0007669"/>
    <property type="project" value="InterPro"/>
</dbReference>
<dbReference type="SUPFAM" id="SSF55874">
    <property type="entry name" value="ATPase domain of HSP90 chaperone/DNA topoisomerase II/histidine kinase"/>
    <property type="match status" value="1"/>
</dbReference>
<keyword evidence="1" id="KW-0812">Transmembrane</keyword>
<keyword evidence="3" id="KW-0418">Kinase</keyword>
<evidence type="ECO:0000259" key="2">
    <source>
        <dbReference type="Pfam" id="PF06580"/>
    </source>
</evidence>
<comment type="caution">
    <text evidence="3">The sequence shown here is derived from an EMBL/GenBank/DDBJ whole genome shotgun (WGS) entry which is preliminary data.</text>
</comment>
<keyword evidence="1" id="KW-1133">Transmembrane helix</keyword>
<organism evidence="3 4">
    <name type="scientific">Undibacterium jejuense</name>
    <dbReference type="NCBI Taxonomy" id="1344949"/>
    <lineage>
        <taxon>Bacteria</taxon>
        <taxon>Pseudomonadati</taxon>
        <taxon>Pseudomonadota</taxon>
        <taxon>Betaproteobacteria</taxon>
        <taxon>Burkholderiales</taxon>
        <taxon>Oxalobacteraceae</taxon>
        <taxon>Undibacterium</taxon>
    </lineage>
</organism>
<dbReference type="InterPro" id="IPR050640">
    <property type="entry name" value="Bact_2-comp_sensor_kinase"/>
</dbReference>
<accession>A0A923HE13</accession>
<reference evidence="3" key="1">
    <citation type="submission" date="2020-08" db="EMBL/GenBank/DDBJ databases">
        <title>Novel species isolated from subtropical streams in China.</title>
        <authorList>
            <person name="Lu H."/>
        </authorList>
    </citation>
    <scope>NUCLEOTIDE SEQUENCE</scope>
    <source>
        <strain evidence="3">KACC 12607</strain>
    </source>
</reference>
<feature type="transmembrane region" description="Helical" evidence="1">
    <location>
        <begin position="82"/>
        <end position="104"/>
    </location>
</feature>
<dbReference type="RefSeq" id="WP_186911290.1">
    <property type="nucleotide sequence ID" value="NZ_JACOFV010000003.1"/>
</dbReference>
<protein>
    <submittedName>
        <fullName evidence="3">Histidine kinase</fullName>
    </submittedName>
</protein>
<dbReference type="EMBL" id="JACOFV010000003">
    <property type="protein sequence ID" value="MBC3861355.1"/>
    <property type="molecule type" value="Genomic_DNA"/>
</dbReference>
<feature type="transmembrane region" description="Helical" evidence="1">
    <location>
        <begin position="50"/>
        <end position="70"/>
    </location>
</feature>
<dbReference type="GO" id="GO:0000155">
    <property type="term" value="F:phosphorelay sensor kinase activity"/>
    <property type="evidence" value="ECO:0007669"/>
    <property type="project" value="InterPro"/>
</dbReference>
<dbReference type="Proteomes" id="UP000634011">
    <property type="component" value="Unassembled WGS sequence"/>
</dbReference>
<name>A0A923HE13_9BURK</name>
<keyword evidence="4" id="KW-1185">Reference proteome</keyword>
<keyword evidence="3" id="KW-0808">Transferase</keyword>
<dbReference type="PANTHER" id="PTHR34220:SF9">
    <property type="entry name" value="SIGNAL TRANSDUCTION HISTIDINE KINASE INTERNAL REGION DOMAIN-CONTAINING PROTEIN"/>
    <property type="match status" value="1"/>
</dbReference>
<dbReference type="Pfam" id="PF06580">
    <property type="entry name" value="His_kinase"/>
    <property type="match status" value="1"/>
</dbReference>
<evidence type="ECO:0000313" key="3">
    <source>
        <dbReference type="EMBL" id="MBC3861355.1"/>
    </source>
</evidence>
<keyword evidence="1" id="KW-0472">Membrane</keyword>
<evidence type="ECO:0000313" key="4">
    <source>
        <dbReference type="Proteomes" id="UP000634011"/>
    </source>
</evidence>
<dbReference type="AlphaFoldDB" id="A0A923HE13"/>
<feature type="transmembrane region" description="Helical" evidence="1">
    <location>
        <begin position="116"/>
        <end position="135"/>
    </location>
</feature>
<dbReference type="Gene3D" id="3.30.565.10">
    <property type="entry name" value="Histidine kinase-like ATPase, C-terminal domain"/>
    <property type="match status" value="1"/>
</dbReference>
<feature type="transmembrane region" description="Helical" evidence="1">
    <location>
        <begin position="26"/>
        <end position="44"/>
    </location>
</feature>
<sequence>MLTLLLNDRISGHGQQRDYFPTKREWPYFPACLSVALWSLIVCFSMQQTWLVDLLCLLTAYAIAQSGFVFAQTSRKLNHPGLRWLLVCGAIVIATISGVRLQFFLWPVSVMTHEGWTVWIVVFLFLLVTILPSAIKTEVSRAASEQLKRAESAHAADRQLLEARLMALQGQIEPHFLFNTLATTRALLRQDPPLAESMLQHLIAYLQEAMPDMRAKTISVAQELKRAEAYLKIIQIRLPERLQFSIECNDEAQACEIPPLILMTLVENAIKHGVEPKISMTHVKISACCEDDLLHIIVADDGAGFQDELGNGIGLLNIQQRLDTMYGNRAELSLVSGLCGGVIASLRLPRLIDDQIKESKVE</sequence>
<gene>
    <name evidence="3" type="ORF">H8K32_04525</name>
</gene>
<dbReference type="InterPro" id="IPR036890">
    <property type="entry name" value="HATPase_C_sf"/>
</dbReference>
<feature type="domain" description="Signal transduction histidine kinase internal region" evidence="2">
    <location>
        <begin position="163"/>
        <end position="242"/>
    </location>
</feature>
<dbReference type="InterPro" id="IPR010559">
    <property type="entry name" value="Sig_transdc_His_kin_internal"/>
</dbReference>
<proteinExistence type="predicted"/>
<dbReference type="PANTHER" id="PTHR34220">
    <property type="entry name" value="SENSOR HISTIDINE KINASE YPDA"/>
    <property type="match status" value="1"/>
</dbReference>
<evidence type="ECO:0000256" key="1">
    <source>
        <dbReference type="SAM" id="Phobius"/>
    </source>
</evidence>